<feature type="compositionally biased region" description="Low complexity" evidence="4">
    <location>
        <begin position="355"/>
        <end position="377"/>
    </location>
</feature>
<evidence type="ECO:0000256" key="4">
    <source>
        <dbReference type="SAM" id="MobiDB-lite"/>
    </source>
</evidence>
<feature type="compositionally biased region" description="Low complexity" evidence="4">
    <location>
        <begin position="1091"/>
        <end position="1104"/>
    </location>
</feature>
<feature type="compositionally biased region" description="Polar residues" evidence="4">
    <location>
        <begin position="334"/>
        <end position="349"/>
    </location>
</feature>
<dbReference type="InterPro" id="IPR022166">
    <property type="entry name" value="UBAP2/Lig"/>
</dbReference>
<name>A0A9P0G1C5_BEMTA</name>
<proteinExistence type="predicted"/>
<organism evidence="6 7">
    <name type="scientific">Bemisia tabaci</name>
    <name type="common">Sweetpotato whitefly</name>
    <name type="synonym">Aleurodes tabaci</name>
    <dbReference type="NCBI Taxonomy" id="7038"/>
    <lineage>
        <taxon>Eukaryota</taxon>
        <taxon>Metazoa</taxon>
        <taxon>Ecdysozoa</taxon>
        <taxon>Arthropoda</taxon>
        <taxon>Hexapoda</taxon>
        <taxon>Insecta</taxon>
        <taxon>Pterygota</taxon>
        <taxon>Neoptera</taxon>
        <taxon>Paraneoptera</taxon>
        <taxon>Hemiptera</taxon>
        <taxon>Sternorrhyncha</taxon>
        <taxon>Aleyrodoidea</taxon>
        <taxon>Aleyrodidae</taxon>
        <taxon>Aleyrodinae</taxon>
        <taxon>Bemisia</taxon>
    </lineage>
</organism>
<feature type="compositionally biased region" description="Low complexity" evidence="4">
    <location>
        <begin position="782"/>
        <end position="834"/>
    </location>
</feature>
<feature type="region of interest" description="Disordered" evidence="4">
    <location>
        <begin position="649"/>
        <end position="834"/>
    </location>
</feature>
<evidence type="ECO:0000256" key="1">
    <source>
        <dbReference type="ARBA" id="ARBA00004496"/>
    </source>
</evidence>
<dbReference type="EMBL" id="OU963869">
    <property type="protein sequence ID" value="CAH0776304.1"/>
    <property type="molecule type" value="Genomic_DNA"/>
</dbReference>
<dbReference type="InterPro" id="IPR051833">
    <property type="entry name" value="TC-DDR_regulator"/>
</dbReference>
<feature type="region of interest" description="Disordered" evidence="4">
    <location>
        <begin position="1127"/>
        <end position="1147"/>
    </location>
</feature>
<feature type="compositionally biased region" description="Polar residues" evidence="4">
    <location>
        <begin position="264"/>
        <end position="278"/>
    </location>
</feature>
<keyword evidence="2" id="KW-0963">Cytoplasm</keyword>
<feature type="compositionally biased region" description="Polar residues" evidence="4">
    <location>
        <begin position="601"/>
        <end position="610"/>
    </location>
</feature>
<feature type="region of interest" description="Disordered" evidence="4">
    <location>
        <begin position="601"/>
        <end position="625"/>
    </location>
</feature>
<feature type="compositionally biased region" description="Basic and acidic residues" evidence="4">
    <location>
        <begin position="178"/>
        <end position="221"/>
    </location>
</feature>
<dbReference type="PANTHER" id="PTHR16308">
    <property type="entry name" value="UBIQUITIN ASSOCIATED PROTEIN 2-LIKE/LINGERER"/>
    <property type="match status" value="1"/>
</dbReference>
<feature type="region of interest" description="Disordered" evidence="4">
    <location>
        <begin position="110"/>
        <end position="438"/>
    </location>
</feature>
<evidence type="ECO:0000256" key="3">
    <source>
        <dbReference type="ARBA" id="ARBA00022553"/>
    </source>
</evidence>
<dbReference type="Gene3D" id="1.10.8.10">
    <property type="entry name" value="DNA helicase RuvA subunit, C-terminal domain"/>
    <property type="match status" value="1"/>
</dbReference>
<dbReference type="SUPFAM" id="SSF46934">
    <property type="entry name" value="UBA-like"/>
    <property type="match status" value="1"/>
</dbReference>
<feature type="compositionally biased region" description="Polar residues" evidence="4">
    <location>
        <begin position="1179"/>
        <end position="1211"/>
    </location>
</feature>
<dbReference type="InterPro" id="IPR015940">
    <property type="entry name" value="UBA"/>
</dbReference>
<dbReference type="GO" id="GO:0005634">
    <property type="term" value="C:nucleus"/>
    <property type="evidence" value="ECO:0007669"/>
    <property type="project" value="TreeGrafter"/>
</dbReference>
<feature type="compositionally biased region" description="Low complexity" evidence="4">
    <location>
        <begin position="683"/>
        <end position="709"/>
    </location>
</feature>
<reference evidence="6" key="1">
    <citation type="submission" date="2021-12" db="EMBL/GenBank/DDBJ databases">
        <authorList>
            <person name="King R."/>
        </authorList>
    </citation>
    <scope>NUCLEOTIDE SEQUENCE</scope>
</reference>
<dbReference type="AlphaFoldDB" id="A0A9P0G1C5"/>
<feature type="region of interest" description="Disordered" evidence="4">
    <location>
        <begin position="1076"/>
        <end position="1104"/>
    </location>
</feature>
<feature type="compositionally biased region" description="Low complexity" evidence="4">
    <location>
        <begin position="718"/>
        <end position="775"/>
    </location>
</feature>
<evidence type="ECO:0000313" key="6">
    <source>
        <dbReference type="EMBL" id="CAH0776304.1"/>
    </source>
</evidence>
<dbReference type="GO" id="GO:0005737">
    <property type="term" value="C:cytoplasm"/>
    <property type="evidence" value="ECO:0007669"/>
    <property type="project" value="UniProtKB-SubCell"/>
</dbReference>
<feature type="compositionally biased region" description="Polar residues" evidence="4">
    <location>
        <begin position="382"/>
        <end position="401"/>
    </location>
</feature>
<dbReference type="Pfam" id="PF12478">
    <property type="entry name" value="UBAP2-Lig"/>
    <property type="match status" value="1"/>
</dbReference>
<feature type="compositionally biased region" description="Low complexity" evidence="4">
    <location>
        <begin position="859"/>
        <end position="879"/>
    </location>
</feature>
<comment type="subcellular location">
    <subcellularLocation>
        <location evidence="1">Cytoplasm</location>
    </subcellularLocation>
</comment>
<feature type="compositionally biased region" description="Low complexity" evidence="4">
    <location>
        <begin position="402"/>
        <end position="416"/>
    </location>
</feature>
<feature type="compositionally biased region" description="Low complexity" evidence="4">
    <location>
        <begin position="611"/>
        <end position="625"/>
    </location>
</feature>
<keyword evidence="3" id="KW-0597">Phosphoprotein</keyword>
<evidence type="ECO:0000313" key="7">
    <source>
        <dbReference type="Proteomes" id="UP001152759"/>
    </source>
</evidence>
<gene>
    <name evidence="6" type="ORF">BEMITA_LOCUS12411</name>
</gene>
<feature type="compositionally biased region" description="Low complexity" evidence="4">
    <location>
        <begin position="153"/>
        <end position="167"/>
    </location>
</feature>
<feature type="region of interest" description="Disordered" evidence="4">
    <location>
        <begin position="458"/>
        <end position="492"/>
    </location>
</feature>
<accession>A0A9P0G1C5</accession>
<feature type="compositionally biased region" description="Polar residues" evidence="4">
    <location>
        <begin position="667"/>
        <end position="676"/>
    </location>
</feature>
<feature type="compositionally biased region" description="Low complexity" evidence="4">
    <location>
        <begin position="424"/>
        <end position="436"/>
    </location>
</feature>
<dbReference type="PROSITE" id="PS50030">
    <property type="entry name" value="UBA"/>
    <property type="match status" value="1"/>
</dbReference>
<dbReference type="Proteomes" id="UP001152759">
    <property type="component" value="Chromosome 8"/>
</dbReference>
<feature type="compositionally biased region" description="Gly residues" evidence="4">
    <location>
        <begin position="229"/>
        <end position="246"/>
    </location>
</feature>
<dbReference type="PANTHER" id="PTHR16308:SF13">
    <property type="entry name" value="PROTEIN LINGERER"/>
    <property type="match status" value="1"/>
</dbReference>
<evidence type="ECO:0000259" key="5">
    <source>
        <dbReference type="PROSITE" id="PS50030"/>
    </source>
</evidence>
<dbReference type="KEGG" id="btab:109037963"/>
<feature type="compositionally biased region" description="Low complexity" evidence="4">
    <location>
        <begin position="315"/>
        <end position="330"/>
    </location>
</feature>
<sequence length="1211" mass="127020">MSSSNRTTGRSGGKNTAVKKNESAPVVSKAHKNEAKKTESAHVTHKATAEQIRMAQTTTIDTKADVDPKLASKIKKVMEFTSRSEDEVILAFHDCDNDLERAIEYLLSENVDSQWSVSKKKRRAASQSKPGGEPATNHHANEAEAEKEEESEAAVTGNGTATANNTRRGGRRGGPPRANDRSADAGKWKGKENKENEKNASDSRGRGRDGGFRRDRGDRGGRGMANGSVGRGGLGGRGRGGRGGGRLSTRTYQPRGDKPGISRTIDTWNNPSVENSATEKMGNWENDFPVPEEWDNEEYTGSLTETKVFTPSSAVPEEPTVETTSTLPTEESQDLSSITKAPSPHTQQGVMGMGTTLTAAQTQFLSQLTQQHSQHSTDAMKQPSSVAPTSATQSNSYSSMYQTNNEPEQQNTQSNSYQSMYHPSSQSITSTYSTSSVPFPPSSYGNSMVSNYGALQDVTSQSQSLPPRNKPQRARVPPPSKIPSSAVEMPPADGSVSSNISFLDVQFGGLEFGTNDTSFDNSLVNSTDQNKYSSNNTSLNSSTSVVTSLAELSLQNSSNVAPVSIDPYANLSSVSSQQKPTQPSSVSSVLNQASKALGNDSLLQSSNDKQSGSTMGSYSSGSASQSVRSTSTALQDLAAKAAANTASVGASEVPSLSSYGVPDPPASYNQQSSATSVYPKPNSSVSSYHQPSQSLGSSYNASSYSNPSQVTSSSIAYSSGGNQSQGSSYTPVTNSSYNSQQSSYTSNSSSYQPSSNYSTYPSYPNSQTYQNNSGSQSGGGYQNQSSYNSGNSSSLTGNSSSYGGSYPTTYNSSSSASQQNHKISSSSLTSSSASKESQVKYDTGSTAITTAAPALSSLSQTTISSTKASSTSTGAKSGIVPSLPPGVPPQMVGTPYTIMSQGNVPAYFQQPIYSYEDLHMIPQRLPAVPTGYYDISATSYPAPTSLAAGREGIPNVAYSMSDARFTRTDNNASPVSSTISQQNASQAHQQPLMNPAFQPSYATYYISPNFVQPNLYGPPGALYPITPTAASAGGHSAGTSGQYGKGPGAYGTAAGYGTGYDANGLSGQTGSDYKGSGVYANSQSQSGKGVATTNNPTQTTSATASDLGTANMYSKSAHSTLAKVNSYDKQGFHSGNPPPFPMPGNQSAGAYQQVFISATNPMVQSAHALHLNPARRPDSSNVAGSRTPASAQPNKTGSKPSYSSSNFWPQN</sequence>
<protein>
    <recommendedName>
        <fullName evidence="5">UBA domain-containing protein</fullName>
    </recommendedName>
</protein>
<feature type="region of interest" description="Disordered" evidence="4">
    <location>
        <begin position="1172"/>
        <end position="1211"/>
    </location>
</feature>
<dbReference type="InterPro" id="IPR009060">
    <property type="entry name" value="UBA-like_sf"/>
</dbReference>
<feature type="domain" description="UBA" evidence="5">
    <location>
        <begin position="65"/>
        <end position="109"/>
    </location>
</feature>
<feature type="region of interest" description="Disordered" evidence="4">
    <location>
        <begin position="1"/>
        <end position="49"/>
    </location>
</feature>
<feature type="compositionally biased region" description="Polar residues" evidence="4">
    <location>
        <begin position="299"/>
        <end position="313"/>
    </location>
</feature>
<keyword evidence="7" id="KW-1185">Reference proteome</keyword>
<evidence type="ECO:0000256" key="2">
    <source>
        <dbReference type="ARBA" id="ARBA00022490"/>
    </source>
</evidence>
<dbReference type="CDD" id="cd14277">
    <property type="entry name" value="UBA_UBP2_like"/>
    <property type="match status" value="1"/>
</dbReference>
<feature type="region of interest" description="Disordered" evidence="4">
    <location>
        <begin position="859"/>
        <end position="886"/>
    </location>
</feature>
<feature type="compositionally biased region" description="Basic and acidic residues" evidence="4">
    <location>
        <begin position="31"/>
        <end position="42"/>
    </location>
</feature>